<dbReference type="PROSITE" id="PS50294">
    <property type="entry name" value="WD_REPEATS_REGION"/>
    <property type="match status" value="2"/>
</dbReference>
<feature type="repeat" description="WD" evidence="3">
    <location>
        <begin position="202"/>
        <end position="243"/>
    </location>
</feature>
<dbReference type="OrthoDB" id="17410at2759"/>
<feature type="compositionally biased region" description="Basic and acidic residues" evidence="4">
    <location>
        <begin position="80"/>
        <end position="106"/>
    </location>
</feature>
<comment type="caution">
    <text evidence="5">The sequence shown here is derived from an EMBL/GenBank/DDBJ whole genome shotgun (WGS) entry which is preliminary data.</text>
</comment>
<evidence type="ECO:0000313" key="5">
    <source>
        <dbReference type="EMBL" id="OAA71039.1"/>
    </source>
</evidence>
<feature type="repeat" description="WD" evidence="3">
    <location>
        <begin position="244"/>
        <end position="284"/>
    </location>
</feature>
<dbReference type="InterPro" id="IPR036322">
    <property type="entry name" value="WD40_repeat_dom_sf"/>
</dbReference>
<dbReference type="InterPro" id="IPR019775">
    <property type="entry name" value="WD40_repeat_CS"/>
</dbReference>
<dbReference type="InterPro" id="IPR001680">
    <property type="entry name" value="WD40_rpt"/>
</dbReference>
<evidence type="ECO:0000256" key="4">
    <source>
        <dbReference type="SAM" id="MobiDB-lite"/>
    </source>
</evidence>
<keyword evidence="1 3" id="KW-0853">WD repeat</keyword>
<dbReference type="InterPro" id="IPR020472">
    <property type="entry name" value="WD40_PAC1"/>
</dbReference>
<dbReference type="AlphaFoldDB" id="A0A162MV90"/>
<dbReference type="SMART" id="SM00320">
    <property type="entry name" value="WD40"/>
    <property type="match status" value="4"/>
</dbReference>
<dbReference type="InterPro" id="IPR015943">
    <property type="entry name" value="WD40/YVTN_repeat-like_dom_sf"/>
</dbReference>
<dbReference type="PROSITE" id="PS50082">
    <property type="entry name" value="WD_REPEATS_2"/>
    <property type="match status" value="3"/>
</dbReference>
<keyword evidence="2" id="KW-0677">Repeat</keyword>
<dbReference type="PANTHER" id="PTHR22847:SF728">
    <property type="entry name" value="TRANSCRIPTIONAL REPRESSOR TUP11-RELATED"/>
    <property type="match status" value="1"/>
</dbReference>
<evidence type="ECO:0000313" key="6">
    <source>
        <dbReference type="Proteomes" id="UP000076881"/>
    </source>
</evidence>
<sequence length="344" mass="38503">MESSQKALEILQNEWTREVAEYRHRLRIHATAIRDLLSRLARNQSRRPTVRVENDNSVSAEHRHRRPDGGSSGATDSLAELDKLLREESGDSASTEHRNQRPDRENNSAANVPANWHDMCFLGALADDTQSGSSWTAFYSAHVPRQLSITHQFGLKHDAILSCMRFSPDGRYLATASQQTVRIYNLEDIIAPFKTLEEKRTHSAEVTLITCLCFSPDGKILVTGSEDKVVRMWDIENEEICRTMSAHPAAVVSVCYGDEATILSGSRDGTVNVWQLMSISPVFTLKASDGSKDRSLRIWDVSTGEQQIVLLGMENSVVSMATSENRFALNNGDNIARVWSYHLV</sequence>
<evidence type="ECO:0000256" key="1">
    <source>
        <dbReference type="ARBA" id="ARBA00022574"/>
    </source>
</evidence>
<organism evidence="5 6">
    <name type="scientific">Akanthomyces lecanii RCEF 1005</name>
    <dbReference type="NCBI Taxonomy" id="1081108"/>
    <lineage>
        <taxon>Eukaryota</taxon>
        <taxon>Fungi</taxon>
        <taxon>Dikarya</taxon>
        <taxon>Ascomycota</taxon>
        <taxon>Pezizomycotina</taxon>
        <taxon>Sordariomycetes</taxon>
        <taxon>Hypocreomycetidae</taxon>
        <taxon>Hypocreales</taxon>
        <taxon>Cordycipitaceae</taxon>
        <taxon>Akanthomyces</taxon>
        <taxon>Cordyceps confragosa</taxon>
    </lineage>
</organism>
<dbReference type="PROSITE" id="PS00678">
    <property type="entry name" value="WD_REPEATS_1"/>
    <property type="match status" value="1"/>
</dbReference>
<keyword evidence="6" id="KW-1185">Reference proteome</keyword>
<dbReference type="Gene3D" id="2.130.10.10">
    <property type="entry name" value="YVTN repeat-like/Quinoprotein amine dehydrogenase"/>
    <property type="match status" value="2"/>
</dbReference>
<dbReference type="EMBL" id="AZHF01000009">
    <property type="protein sequence ID" value="OAA71039.1"/>
    <property type="molecule type" value="Genomic_DNA"/>
</dbReference>
<evidence type="ECO:0000256" key="2">
    <source>
        <dbReference type="ARBA" id="ARBA00022737"/>
    </source>
</evidence>
<dbReference type="Proteomes" id="UP000076881">
    <property type="component" value="Unassembled WGS sequence"/>
</dbReference>
<gene>
    <name evidence="5" type="ORF">LEL_09630</name>
</gene>
<proteinExistence type="predicted"/>
<dbReference type="PRINTS" id="PR00320">
    <property type="entry name" value="GPROTEINBRPT"/>
</dbReference>
<feature type="region of interest" description="Disordered" evidence="4">
    <location>
        <begin position="45"/>
        <end position="111"/>
    </location>
</feature>
<name>A0A162MV90_CORDF</name>
<dbReference type="PANTHER" id="PTHR22847">
    <property type="entry name" value="WD40 REPEAT PROTEIN"/>
    <property type="match status" value="1"/>
</dbReference>
<dbReference type="SUPFAM" id="SSF50978">
    <property type="entry name" value="WD40 repeat-like"/>
    <property type="match status" value="1"/>
</dbReference>
<protein>
    <submittedName>
        <fullName evidence="5">WD40 repeat-like-containing domain protein</fullName>
    </submittedName>
</protein>
<dbReference type="Pfam" id="PF00400">
    <property type="entry name" value="WD40"/>
    <property type="match status" value="3"/>
</dbReference>
<reference evidence="5 6" key="1">
    <citation type="journal article" date="2016" name="Genome Biol. Evol.">
        <title>Divergent and convergent evolution of fungal pathogenicity.</title>
        <authorList>
            <person name="Shang Y."/>
            <person name="Xiao G."/>
            <person name="Zheng P."/>
            <person name="Cen K."/>
            <person name="Zhan S."/>
            <person name="Wang C."/>
        </authorList>
    </citation>
    <scope>NUCLEOTIDE SEQUENCE [LARGE SCALE GENOMIC DNA]</scope>
    <source>
        <strain evidence="5 6">RCEF 1005</strain>
    </source>
</reference>
<evidence type="ECO:0000256" key="3">
    <source>
        <dbReference type="PROSITE-ProRule" id="PRU00221"/>
    </source>
</evidence>
<dbReference type="STRING" id="1081108.A0A162MV90"/>
<accession>A0A162MV90</accession>
<feature type="repeat" description="WD" evidence="3">
    <location>
        <begin position="290"/>
        <end position="309"/>
    </location>
</feature>